<comment type="caution">
    <text evidence="1">The sequence shown here is derived from an EMBL/GenBank/DDBJ whole genome shotgun (WGS) entry which is preliminary data.</text>
</comment>
<organism evidence="1 2">
    <name type="scientific">Nostoc flagelliforme FACHB-838</name>
    <dbReference type="NCBI Taxonomy" id="2692904"/>
    <lineage>
        <taxon>Bacteria</taxon>
        <taxon>Bacillati</taxon>
        <taxon>Cyanobacteriota</taxon>
        <taxon>Cyanophyceae</taxon>
        <taxon>Nostocales</taxon>
        <taxon>Nostocaceae</taxon>
        <taxon>Nostoc</taxon>
    </lineage>
</organism>
<evidence type="ECO:0008006" key="3">
    <source>
        <dbReference type="Google" id="ProtNLM"/>
    </source>
</evidence>
<keyword evidence="2" id="KW-1185">Reference proteome</keyword>
<dbReference type="EMBL" id="JACJSI010000185">
    <property type="protein sequence ID" value="MBD2534682.1"/>
    <property type="molecule type" value="Genomic_DNA"/>
</dbReference>
<proteinExistence type="predicted"/>
<accession>A0ABR8DYX3</accession>
<protein>
    <recommendedName>
        <fullName evidence="3">Transposase</fullName>
    </recommendedName>
</protein>
<evidence type="ECO:0000313" key="1">
    <source>
        <dbReference type="EMBL" id="MBD2534682.1"/>
    </source>
</evidence>
<dbReference type="Proteomes" id="UP000623440">
    <property type="component" value="Unassembled WGS sequence"/>
</dbReference>
<name>A0ABR8DYX3_9NOSO</name>
<gene>
    <name evidence="1" type="ORF">H6G97_36495</name>
</gene>
<evidence type="ECO:0000313" key="2">
    <source>
        <dbReference type="Proteomes" id="UP000623440"/>
    </source>
</evidence>
<sequence length="60" mass="6428">MRLTGCHLASNSFKTRVWSASSGVIKKAGTQRPRQYKLNRVALGAEQVIASLGVRAVVAS</sequence>
<reference evidence="1 2" key="1">
    <citation type="journal article" date="2020" name="ISME J.">
        <title>Comparative genomics reveals insights into cyanobacterial evolution and habitat adaptation.</title>
        <authorList>
            <person name="Chen M.Y."/>
            <person name="Teng W.K."/>
            <person name="Zhao L."/>
            <person name="Hu C.X."/>
            <person name="Zhou Y.K."/>
            <person name="Han B.P."/>
            <person name="Song L.R."/>
            <person name="Shu W.S."/>
        </authorList>
    </citation>
    <scope>NUCLEOTIDE SEQUENCE [LARGE SCALE GENOMIC DNA]</scope>
    <source>
        <strain evidence="1 2">FACHB-838</strain>
    </source>
</reference>